<accession>F0Z6T0</accession>
<dbReference type="GeneID" id="10503502"/>
<dbReference type="Pfam" id="PF00385">
    <property type="entry name" value="Chromo"/>
    <property type="match status" value="1"/>
</dbReference>
<evidence type="ECO:0000313" key="3">
    <source>
        <dbReference type="Proteomes" id="UP000001064"/>
    </source>
</evidence>
<dbReference type="PROSITE" id="PS50013">
    <property type="entry name" value="CHROMO_2"/>
    <property type="match status" value="1"/>
</dbReference>
<dbReference type="InterPro" id="IPR023780">
    <property type="entry name" value="Chromo_domain"/>
</dbReference>
<dbReference type="EMBL" id="GL870943">
    <property type="protein sequence ID" value="EGC40361.1"/>
    <property type="molecule type" value="Genomic_DNA"/>
</dbReference>
<dbReference type="InterPro" id="IPR016197">
    <property type="entry name" value="Chromo-like_dom_sf"/>
</dbReference>
<organism evidence="2 3">
    <name type="scientific">Dictyostelium purpureum</name>
    <name type="common">Slime mold</name>
    <dbReference type="NCBI Taxonomy" id="5786"/>
    <lineage>
        <taxon>Eukaryota</taxon>
        <taxon>Amoebozoa</taxon>
        <taxon>Evosea</taxon>
        <taxon>Eumycetozoa</taxon>
        <taxon>Dictyostelia</taxon>
        <taxon>Dictyosteliales</taxon>
        <taxon>Dictyosteliaceae</taxon>
        <taxon>Dictyostelium</taxon>
    </lineage>
</organism>
<feature type="non-terminal residue" evidence="2">
    <location>
        <position position="55"/>
    </location>
</feature>
<evidence type="ECO:0000259" key="1">
    <source>
        <dbReference type="PROSITE" id="PS50013"/>
    </source>
</evidence>
<dbReference type="InParanoid" id="F0Z6T0"/>
<dbReference type="InterPro" id="IPR000953">
    <property type="entry name" value="Chromo/chromo_shadow_dom"/>
</dbReference>
<dbReference type="Gene3D" id="2.40.50.40">
    <property type="match status" value="1"/>
</dbReference>
<protein>
    <recommendedName>
        <fullName evidence="1">Chromo domain-containing protein</fullName>
    </recommendedName>
</protein>
<feature type="non-terminal residue" evidence="2">
    <location>
        <position position="1"/>
    </location>
</feature>
<reference evidence="3" key="1">
    <citation type="journal article" date="2011" name="Genome Biol.">
        <title>Comparative genomics of the social amoebae Dictyostelium discoideum and Dictyostelium purpureum.</title>
        <authorList>
            <consortium name="US DOE Joint Genome Institute (JGI-PGF)"/>
            <person name="Sucgang R."/>
            <person name="Kuo A."/>
            <person name="Tian X."/>
            <person name="Salerno W."/>
            <person name="Parikh A."/>
            <person name="Feasley C.L."/>
            <person name="Dalin E."/>
            <person name="Tu H."/>
            <person name="Huang E."/>
            <person name="Barry K."/>
            <person name="Lindquist E."/>
            <person name="Shapiro H."/>
            <person name="Bruce D."/>
            <person name="Schmutz J."/>
            <person name="Salamov A."/>
            <person name="Fey P."/>
            <person name="Gaudet P."/>
            <person name="Anjard C."/>
            <person name="Babu M.M."/>
            <person name="Basu S."/>
            <person name="Bushmanova Y."/>
            <person name="van der Wel H."/>
            <person name="Katoh-Kurasawa M."/>
            <person name="Dinh C."/>
            <person name="Coutinho P.M."/>
            <person name="Saito T."/>
            <person name="Elias M."/>
            <person name="Schaap P."/>
            <person name="Kay R.R."/>
            <person name="Henrissat B."/>
            <person name="Eichinger L."/>
            <person name="Rivero F."/>
            <person name="Putnam N.H."/>
            <person name="West C.M."/>
            <person name="Loomis W.F."/>
            <person name="Chisholm R.L."/>
            <person name="Shaulsky G."/>
            <person name="Strassmann J.E."/>
            <person name="Queller D.C."/>
            <person name="Kuspa A."/>
            <person name="Grigoriev I.V."/>
        </authorList>
    </citation>
    <scope>NUCLEOTIDE SEQUENCE [LARGE SCALE GENOMIC DNA]</scope>
    <source>
        <strain evidence="3">QSDP1</strain>
    </source>
</reference>
<dbReference type="AlphaFoldDB" id="F0Z6T0"/>
<dbReference type="OrthoDB" id="433924at2759"/>
<dbReference type="VEuPathDB" id="AmoebaDB:DICPUDRAFT_24140"/>
<dbReference type="SUPFAM" id="SSF54160">
    <property type="entry name" value="Chromo domain-like"/>
    <property type="match status" value="1"/>
</dbReference>
<dbReference type="STRING" id="5786.F0Z6T0"/>
<gene>
    <name evidence="2" type="ORF">DICPUDRAFT_24140</name>
</gene>
<dbReference type="Proteomes" id="UP000001064">
    <property type="component" value="Unassembled WGS sequence"/>
</dbReference>
<proteinExistence type="predicted"/>
<name>F0Z6T0_DICPU</name>
<dbReference type="RefSeq" id="XP_003283112.1">
    <property type="nucleotide sequence ID" value="XM_003283064.1"/>
</dbReference>
<evidence type="ECO:0000313" key="2">
    <source>
        <dbReference type="EMBL" id="EGC40361.1"/>
    </source>
</evidence>
<feature type="domain" description="Chromo" evidence="1">
    <location>
        <begin position="8"/>
        <end position="55"/>
    </location>
</feature>
<keyword evidence="3" id="KW-1185">Reference proteome</keyword>
<sequence length="55" mass="6540">SEDEKGDFEVEKVIDKLEMNGIIHYVIKWKNYSEQFNEAIPESDCNCPELIKEYE</sequence>
<dbReference type="KEGG" id="dpp:DICPUDRAFT_24140"/>